<dbReference type="InterPro" id="IPR000313">
    <property type="entry name" value="PWWP_dom"/>
</dbReference>
<feature type="domain" description="PWWP" evidence="2">
    <location>
        <begin position="17"/>
        <end position="82"/>
    </location>
</feature>
<dbReference type="EMBL" id="LNZH02000179">
    <property type="protein sequence ID" value="OCB88414.1"/>
    <property type="molecule type" value="Genomic_DNA"/>
</dbReference>
<name>A0A9Q5NCC4_SANBA</name>
<feature type="region of interest" description="Disordered" evidence="1">
    <location>
        <begin position="108"/>
        <end position="252"/>
    </location>
</feature>
<dbReference type="AlphaFoldDB" id="A0A9Q5NCC4"/>
<reference evidence="3" key="1">
    <citation type="submission" date="2016-06" db="EMBL/GenBank/DDBJ databases">
        <title>Draft Genome sequence of the fungus Inonotus baumii.</title>
        <authorList>
            <person name="Zhu H."/>
            <person name="Lin W."/>
        </authorList>
    </citation>
    <scope>NUCLEOTIDE SEQUENCE</scope>
    <source>
        <strain evidence="3">821</strain>
    </source>
</reference>
<feature type="compositionally biased region" description="Basic and acidic residues" evidence="1">
    <location>
        <begin position="168"/>
        <end position="190"/>
    </location>
</feature>
<dbReference type="SUPFAM" id="SSF47676">
    <property type="entry name" value="Conserved domain common to transcription factors TFIIS, elongin A, CRSP70"/>
    <property type="match status" value="1"/>
</dbReference>
<dbReference type="Gene3D" id="1.20.930.10">
    <property type="entry name" value="Conserved domain common to transcription factors TFIIS, elongin A, CRSP70"/>
    <property type="match status" value="1"/>
</dbReference>
<dbReference type="SMART" id="SM00293">
    <property type="entry name" value="PWWP"/>
    <property type="match status" value="1"/>
</dbReference>
<dbReference type="OrthoDB" id="62853at2759"/>
<gene>
    <name evidence="3" type="ORF">A7U60_g4456</name>
</gene>
<feature type="compositionally biased region" description="Basic and acidic residues" evidence="1">
    <location>
        <begin position="110"/>
        <end position="122"/>
    </location>
</feature>
<feature type="compositionally biased region" description="Basic and acidic residues" evidence="1">
    <location>
        <begin position="378"/>
        <end position="388"/>
    </location>
</feature>
<proteinExistence type="predicted"/>
<organism evidence="3 4">
    <name type="scientific">Sanghuangporus baumii</name>
    <name type="common">Phellinus baumii</name>
    <dbReference type="NCBI Taxonomy" id="108892"/>
    <lineage>
        <taxon>Eukaryota</taxon>
        <taxon>Fungi</taxon>
        <taxon>Dikarya</taxon>
        <taxon>Basidiomycota</taxon>
        <taxon>Agaricomycotina</taxon>
        <taxon>Agaricomycetes</taxon>
        <taxon>Hymenochaetales</taxon>
        <taxon>Hymenochaetaceae</taxon>
        <taxon>Sanghuangporus</taxon>
    </lineage>
</organism>
<sequence>MSKKATSKEKDEIVYEVGDVVLAKIRGFPAWPAQVVDPEKVPKEVTKERPAGKKATFYCVRFFPAGDHAWVPPKDLSKLKKHEIEAYINEPHKKSGDLLNGYRIALDPSPWEREMESKREAAEEAEADEEVDELEGEEEAGDEDELAKTKKRKRDSEGGTKSKPKSKKDKEGGETSSKKKKSSEKVDKPAKSRKNGSKSKDVVESEDEGGHTDQIGSRKKSSPPPAKKSKREKDDEGDDLENDQTAIKVKDLRHKIQRAFLGKTPPKSEDMQGLSELFTQVEQLNVEIKYLQYSKIGKVMRHISALDKEKVPRDDEFRFKERAQALVNKWHTYLKPNGTAESTKDNEIAPPPSTANGNVAPSVTSDAQTVVVTSGVTGEKKPDEKIEDQQPTVGETSIAESAIGDVTMSEVVA</sequence>
<dbReference type="CDD" id="cd05840">
    <property type="entry name" value="PWWP_ScIOC4-like"/>
    <property type="match status" value="1"/>
</dbReference>
<dbReference type="Proteomes" id="UP000757232">
    <property type="component" value="Unassembled WGS sequence"/>
</dbReference>
<evidence type="ECO:0000256" key="1">
    <source>
        <dbReference type="SAM" id="MobiDB-lite"/>
    </source>
</evidence>
<evidence type="ECO:0000313" key="3">
    <source>
        <dbReference type="EMBL" id="OCB88414.1"/>
    </source>
</evidence>
<dbReference type="PROSITE" id="PS50812">
    <property type="entry name" value="PWWP"/>
    <property type="match status" value="1"/>
</dbReference>
<feature type="compositionally biased region" description="Basic and acidic residues" evidence="1">
    <location>
        <begin position="198"/>
        <end position="211"/>
    </location>
</feature>
<dbReference type="Gene3D" id="2.30.30.140">
    <property type="match status" value="1"/>
</dbReference>
<comment type="caution">
    <text evidence="3">The sequence shown here is derived from an EMBL/GenBank/DDBJ whole genome shotgun (WGS) entry which is preliminary data.</text>
</comment>
<dbReference type="InterPro" id="IPR035441">
    <property type="entry name" value="TFIIS/LEDGF_dom_sf"/>
</dbReference>
<keyword evidence="4" id="KW-1185">Reference proteome</keyword>
<feature type="region of interest" description="Disordered" evidence="1">
    <location>
        <begin position="336"/>
        <end position="413"/>
    </location>
</feature>
<feature type="compositionally biased region" description="Polar residues" evidence="1">
    <location>
        <begin position="389"/>
        <end position="399"/>
    </location>
</feature>
<dbReference type="SUPFAM" id="SSF63748">
    <property type="entry name" value="Tudor/PWWP/MBT"/>
    <property type="match status" value="1"/>
</dbReference>
<accession>A0A9Q5NCC4</accession>
<protein>
    <submittedName>
        <fullName evidence="3">Tudor/PWWP/MBT</fullName>
    </submittedName>
</protein>
<feature type="compositionally biased region" description="Polar residues" evidence="1">
    <location>
        <begin position="354"/>
        <end position="376"/>
    </location>
</feature>
<dbReference type="InterPro" id="IPR035503">
    <property type="entry name" value="IOC4-like_PWWP"/>
</dbReference>
<dbReference type="Pfam" id="PF00855">
    <property type="entry name" value="PWWP"/>
    <property type="match status" value="1"/>
</dbReference>
<evidence type="ECO:0000313" key="4">
    <source>
        <dbReference type="Proteomes" id="UP000757232"/>
    </source>
</evidence>
<feature type="compositionally biased region" description="Acidic residues" evidence="1">
    <location>
        <begin position="123"/>
        <end position="145"/>
    </location>
</feature>
<evidence type="ECO:0000259" key="2">
    <source>
        <dbReference type="PROSITE" id="PS50812"/>
    </source>
</evidence>